<accession>A0A834ID81</accession>
<dbReference type="AlphaFoldDB" id="A0A834ID81"/>
<feature type="region of interest" description="Disordered" evidence="1">
    <location>
        <begin position="28"/>
        <end position="76"/>
    </location>
</feature>
<gene>
    <name evidence="2" type="ORF">GWI33_009695</name>
</gene>
<organism evidence="2 3">
    <name type="scientific">Rhynchophorus ferrugineus</name>
    <name type="common">Red palm weevil</name>
    <name type="synonym">Curculio ferrugineus</name>
    <dbReference type="NCBI Taxonomy" id="354439"/>
    <lineage>
        <taxon>Eukaryota</taxon>
        <taxon>Metazoa</taxon>
        <taxon>Ecdysozoa</taxon>
        <taxon>Arthropoda</taxon>
        <taxon>Hexapoda</taxon>
        <taxon>Insecta</taxon>
        <taxon>Pterygota</taxon>
        <taxon>Neoptera</taxon>
        <taxon>Endopterygota</taxon>
        <taxon>Coleoptera</taxon>
        <taxon>Polyphaga</taxon>
        <taxon>Cucujiformia</taxon>
        <taxon>Curculionidae</taxon>
        <taxon>Dryophthorinae</taxon>
        <taxon>Rhynchophorus</taxon>
    </lineage>
</organism>
<keyword evidence="3" id="KW-1185">Reference proteome</keyword>
<feature type="compositionally biased region" description="Basic and acidic residues" evidence="1">
    <location>
        <begin position="53"/>
        <end position="70"/>
    </location>
</feature>
<evidence type="ECO:0000256" key="1">
    <source>
        <dbReference type="SAM" id="MobiDB-lite"/>
    </source>
</evidence>
<dbReference type="EMBL" id="JAACXV010005213">
    <property type="protein sequence ID" value="KAF7276876.1"/>
    <property type="molecule type" value="Genomic_DNA"/>
</dbReference>
<dbReference type="Proteomes" id="UP000625711">
    <property type="component" value="Unassembled WGS sequence"/>
</dbReference>
<reference evidence="2" key="1">
    <citation type="submission" date="2020-08" db="EMBL/GenBank/DDBJ databases">
        <title>Genome sequencing and assembly of the red palm weevil Rhynchophorus ferrugineus.</title>
        <authorList>
            <person name="Dias G.B."/>
            <person name="Bergman C.M."/>
            <person name="Manee M."/>
        </authorList>
    </citation>
    <scope>NUCLEOTIDE SEQUENCE</scope>
    <source>
        <strain evidence="2">AA-2017</strain>
        <tissue evidence="2">Whole larva</tissue>
    </source>
</reference>
<sequence length="76" mass="8549">TGKQRSDNQYLPLPNSPFAAKTIAANYAPHRRQRASRRHAASSSYSRLASGGSERDRGGDPQEKRRESRNGRKLRI</sequence>
<feature type="compositionally biased region" description="Basic residues" evidence="1">
    <location>
        <begin position="29"/>
        <end position="40"/>
    </location>
</feature>
<feature type="non-terminal residue" evidence="2">
    <location>
        <position position="1"/>
    </location>
</feature>
<comment type="caution">
    <text evidence="2">The sequence shown here is derived from an EMBL/GenBank/DDBJ whole genome shotgun (WGS) entry which is preliminary data.</text>
</comment>
<protein>
    <submittedName>
        <fullName evidence="2">Uncharacterized protein</fullName>
    </submittedName>
</protein>
<evidence type="ECO:0000313" key="3">
    <source>
        <dbReference type="Proteomes" id="UP000625711"/>
    </source>
</evidence>
<evidence type="ECO:0000313" key="2">
    <source>
        <dbReference type="EMBL" id="KAF7276876.1"/>
    </source>
</evidence>
<feature type="compositionally biased region" description="Low complexity" evidence="1">
    <location>
        <begin position="41"/>
        <end position="50"/>
    </location>
</feature>
<name>A0A834ID81_RHYFE</name>
<proteinExistence type="predicted"/>